<feature type="transmembrane region" description="Helical" evidence="1">
    <location>
        <begin position="15"/>
        <end position="34"/>
    </location>
</feature>
<evidence type="ECO:0000256" key="1">
    <source>
        <dbReference type="SAM" id="Phobius"/>
    </source>
</evidence>
<evidence type="ECO:0000313" key="3">
    <source>
        <dbReference type="EMBL" id="AYF99984.1"/>
    </source>
</evidence>
<dbReference type="AlphaFoldDB" id="A0A387B850"/>
<dbReference type="Proteomes" id="UP000269374">
    <property type="component" value="Chromosome"/>
</dbReference>
<dbReference type="Pfam" id="PF09992">
    <property type="entry name" value="NAGPA"/>
    <property type="match status" value="1"/>
</dbReference>
<keyword evidence="4" id="KW-1185">Reference proteome</keyword>
<keyword evidence="1" id="KW-0812">Transmembrane</keyword>
<dbReference type="OrthoDB" id="2243771at2"/>
<protein>
    <submittedName>
        <fullName evidence="3">Exopolysaccharide biosynthesis protein</fullName>
    </submittedName>
</protein>
<dbReference type="InterPro" id="IPR014565">
    <property type="entry name" value="EpsL_firmicutes"/>
</dbReference>
<evidence type="ECO:0000259" key="2">
    <source>
        <dbReference type="Pfam" id="PF09992"/>
    </source>
</evidence>
<feature type="domain" description="Phosphodiester glycosidase" evidence="2">
    <location>
        <begin position="145"/>
        <end position="304"/>
    </location>
</feature>
<dbReference type="PIRSF" id="PIRSF031512">
    <property type="entry name" value="EpsL"/>
    <property type="match status" value="1"/>
</dbReference>
<accession>A0A387B850</accession>
<dbReference type="InterPro" id="IPR018711">
    <property type="entry name" value="NAGPA"/>
</dbReference>
<dbReference type="EMBL" id="CP032627">
    <property type="protein sequence ID" value="AYF99984.1"/>
    <property type="molecule type" value="Genomic_DNA"/>
</dbReference>
<sequence length="306" mass="33653">MGNYRKHKKSKYKHIRIIGIVILFGAIAFGIYSLSEKTFTNKKLSALHIAQTNNSPKKTNEVNGYISSDSPKAVSGSMQIVANSGVPQWVKVPSNEQLNRFTDMSKDGLTIYRINNPEVLKTVTTLKTPRRSMTDIEKEYPNTLIMNASAFNMTTGQIVGFQINNGFLLNDWAVGNYLQYAFVINKNGSCKIYDSTTPASTIIKNGAAQSYDFGTALIRDGKTVPSDGSVNWEIHAFIANDKSNNLYVILSDTNAGYDNIMKGVASLHLENMLLLDSGGSSQLSVKGKTIVASQDNRAVPDYIVMK</sequence>
<proteinExistence type="predicted"/>
<keyword evidence="1" id="KW-1133">Transmembrane helix</keyword>
<dbReference type="RefSeq" id="WP_120771373.1">
    <property type="nucleotide sequence ID" value="NZ_CP032627.1"/>
</dbReference>
<evidence type="ECO:0000313" key="4">
    <source>
        <dbReference type="Proteomes" id="UP000269374"/>
    </source>
</evidence>
<gene>
    <name evidence="3" type="ORF">D7I46_02100</name>
</gene>
<reference evidence="3 4" key="1">
    <citation type="submission" date="2018-09" db="EMBL/GenBank/DDBJ databases">
        <title>Genome sequencing of strain 1JSPR-7.</title>
        <authorList>
            <person name="Heo J."/>
            <person name="Kim S.-J."/>
            <person name="Kwon S.-W."/>
        </authorList>
    </citation>
    <scope>NUCLEOTIDE SEQUENCE [LARGE SCALE GENOMIC DNA]</scope>
    <source>
        <strain evidence="3 4">1JSPR-7</strain>
    </source>
</reference>
<name>A0A387B850_9LACT</name>
<keyword evidence="1" id="KW-0472">Membrane</keyword>
<dbReference type="KEGG" id="lact:D7I46_02100"/>
<organism evidence="3 4">
    <name type="scientific">Lactococcus allomyrinae</name>
    <dbReference type="NCBI Taxonomy" id="2419773"/>
    <lineage>
        <taxon>Bacteria</taxon>
        <taxon>Bacillati</taxon>
        <taxon>Bacillota</taxon>
        <taxon>Bacilli</taxon>
        <taxon>Lactobacillales</taxon>
        <taxon>Streptococcaceae</taxon>
        <taxon>Lactococcus</taxon>
    </lineage>
</organism>